<dbReference type="Proteomes" id="UP000649617">
    <property type="component" value="Unassembled WGS sequence"/>
</dbReference>
<sequence length="135" mass="15644">MLTYARFSFHLLSLQALMGHRLRVIHQAHMRHLPTDTFANVARFLGARRLPDFKVERHNHQKGYRTDLCENKSLVTDLQNLLVDEYRAMELLLASNADGLPLPEELLLRQTRCDRPEEMQGASPEMRRAPLLVAE</sequence>
<evidence type="ECO:0000256" key="1">
    <source>
        <dbReference type="SAM" id="MobiDB-lite"/>
    </source>
</evidence>
<feature type="region of interest" description="Disordered" evidence="1">
    <location>
        <begin position="115"/>
        <end position="135"/>
    </location>
</feature>
<keyword evidence="3" id="KW-1185">Reference proteome</keyword>
<gene>
    <name evidence="2" type="primary">TY2B-C</name>
    <name evidence="2" type="ORF">SPIL2461_LOCUS22504</name>
</gene>
<protein>
    <submittedName>
        <fullName evidence="2">TY2B-C protein</fullName>
    </submittedName>
</protein>
<reference evidence="2" key="1">
    <citation type="submission" date="2021-02" db="EMBL/GenBank/DDBJ databases">
        <authorList>
            <person name="Dougan E. K."/>
            <person name="Rhodes N."/>
            <person name="Thang M."/>
            <person name="Chan C."/>
        </authorList>
    </citation>
    <scope>NUCLEOTIDE SEQUENCE</scope>
</reference>
<evidence type="ECO:0000313" key="3">
    <source>
        <dbReference type="Proteomes" id="UP000649617"/>
    </source>
</evidence>
<name>A0A812YAF4_SYMPI</name>
<comment type="caution">
    <text evidence="2">The sequence shown here is derived from an EMBL/GenBank/DDBJ whole genome shotgun (WGS) entry which is preliminary data.</text>
</comment>
<dbReference type="OrthoDB" id="428002at2759"/>
<evidence type="ECO:0000313" key="2">
    <source>
        <dbReference type="EMBL" id="CAE7766784.1"/>
    </source>
</evidence>
<organism evidence="2 3">
    <name type="scientific">Symbiodinium pilosum</name>
    <name type="common">Dinoflagellate</name>
    <dbReference type="NCBI Taxonomy" id="2952"/>
    <lineage>
        <taxon>Eukaryota</taxon>
        <taxon>Sar</taxon>
        <taxon>Alveolata</taxon>
        <taxon>Dinophyceae</taxon>
        <taxon>Suessiales</taxon>
        <taxon>Symbiodiniaceae</taxon>
        <taxon>Symbiodinium</taxon>
    </lineage>
</organism>
<accession>A0A812YAF4</accession>
<dbReference type="EMBL" id="CAJNIZ010047364">
    <property type="protein sequence ID" value="CAE7766784.1"/>
    <property type="molecule type" value="Genomic_DNA"/>
</dbReference>
<proteinExistence type="predicted"/>
<dbReference type="AlphaFoldDB" id="A0A812YAF4"/>